<keyword evidence="24" id="KW-0539">Nucleus</keyword>
<feature type="compositionally biased region" description="Polar residues" evidence="25">
    <location>
        <begin position="314"/>
        <end position="361"/>
    </location>
</feature>
<feature type="compositionally biased region" description="Gly residues" evidence="25">
    <location>
        <begin position="14"/>
        <end position="23"/>
    </location>
</feature>
<feature type="compositionally biased region" description="Polar residues" evidence="25">
    <location>
        <begin position="456"/>
        <end position="470"/>
    </location>
</feature>
<gene>
    <name evidence="28" type="ORF">GOMPHAMPRED_002305</name>
</gene>
<dbReference type="CDD" id="cd14368">
    <property type="entry name" value="CUE_DEF1_like"/>
    <property type="match status" value="1"/>
</dbReference>
<dbReference type="Pfam" id="PF25293">
    <property type="entry name" value="Beta-prop_EMC1_N"/>
    <property type="match status" value="1"/>
</dbReference>
<keyword evidence="29" id="KW-1185">Reference proteome</keyword>
<feature type="compositionally biased region" description="Polar residues" evidence="25">
    <location>
        <begin position="369"/>
        <end position="386"/>
    </location>
</feature>
<dbReference type="GO" id="GO:0043130">
    <property type="term" value="F:ubiquitin binding"/>
    <property type="evidence" value="ECO:0007669"/>
    <property type="project" value="InterPro"/>
</dbReference>
<evidence type="ECO:0000256" key="20">
    <source>
        <dbReference type="ARBA" id="ARBA00023125"/>
    </source>
</evidence>
<feature type="compositionally biased region" description="Basic and acidic residues" evidence="25">
    <location>
        <begin position="115"/>
        <end position="125"/>
    </location>
</feature>
<keyword evidence="11" id="KW-0963">Cytoplasm</keyword>
<evidence type="ECO:0000256" key="13">
    <source>
        <dbReference type="ARBA" id="ARBA00022729"/>
    </source>
</evidence>
<evidence type="ECO:0000313" key="29">
    <source>
        <dbReference type="Proteomes" id="UP000664169"/>
    </source>
</evidence>
<evidence type="ECO:0000256" key="6">
    <source>
        <dbReference type="ARBA" id="ARBA00007904"/>
    </source>
</evidence>
<feature type="region of interest" description="Disordered" evidence="25">
    <location>
        <begin position="89"/>
        <end position="388"/>
    </location>
</feature>
<dbReference type="InterPro" id="IPR041803">
    <property type="entry name" value="DEF1_CUE"/>
</dbReference>
<evidence type="ECO:0000256" key="9">
    <source>
        <dbReference type="ARBA" id="ARBA00020824"/>
    </source>
</evidence>
<dbReference type="SMART" id="SM00564">
    <property type="entry name" value="PQQ"/>
    <property type="match status" value="2"/>
</dbReference>
<name>A0A8H3FBT9_9LECA</name>
<evidence type="ECO:0000256" key="15">
    <source>
        <dbReference type="ARBA" id="ARBA00022786"/>
    </source>
</evidence>
<dbReference type="GO" id="GO:0072546">
    <property type="term" value="C:EMC complex"/>
    <property type="evidence" value="ECO:0007669"/>
    <property type="project" value="InterPro"/>
</dbReference>
<feature type="compositionally biased region" description="Low complexity" evidence="25">
    <location>
        <begin position="214"/>
        <end position="225"/>
    </location>
</feature>
<feature type="compositionally biased region" description="Polar residues" evidence="25">
    <location>
        <begin position="876"/>
        <end position="895"/>
    </location>
</feature>
<evidence type="ECO:0000256" key="22">
    <source>
        <dbReference type="ARBA" id="ARBA00023180"/>
    </source>
</evidence>
<keyword evidence="13" id="KW-0732">Signal</keyword>
<dbReference type="InterPro" id="IPR018391">
    <property type="entry name" value="PQQ_b-propeller_rpt"/>
</dbReference>
<dbReference type="Gene3D" id="2.130.10.10">
    <property type="entry name" value="YVTN repeat-like/Quinoprotein amine dehydrogenase"/>
    <property type="match status" value="1"/>
</dbReference>
<dbReference type="GO" id="GO:0005634">
    <property type="term" value="C:nucleus"/>
    <property type="evidence" value="ECO:0007669"/>
    <property type="project" value="UniProtKB-SubCell"/>
</dbReference>
<comment type="similarity">
    <text evidence="5">Belongs to the DEF1 family.</text>
</comment>
<feature type="region of interest" description="Disordered" evidence="25">
    <location>
        <begin position="806"/>
        <end position="895"/>
    </location>
</feature>
<evidence type="ECO:0000256" key="2">
    <source>
        <dbReference type="ARBA" id="ARBA00004123"/>
    </source>
</evidence>
<keyword evidence="17" id="KW-0832">Ubl conjugation</keyword>
<keyword evidence="18" id="KW-0779">Telomere</keyword>
<keyword evidence="21 26" id="KW-0472">Membrane</keyword>
<comment type="subcellular location">
    <subcellularLocation>
        <location evidence="4">Chromosome</location>
        <location evidence="4">Telomere</location>
    </subcellularLocation>
    <subcellularLocation>
        <location evidence="3">Cytoplasm</location>
    </subcellularLocation>
    <subcellularLocation>
        <location evidence="1">Endoplasmic reticulum membrane</location>
        <topology evidence="1">Single-pass type I membrane protein</topology>
    </subcellularLocation>
    <subcellularLocation>
        <location evidence="2">Nucleus</location>
    </subcellularLocation>
</comment>
<dbReference type="OrthoDB" id="28092at2759"/>
<dbReference type="InterPro" id="IPR011047">
    <property type="entry name" value="Quinoprotein_ADH-like_sf"/>
</dbReference>
<proteinExistence type="inferred from homology"/>
<sequence length="1892" mass="203035">MSETQARSSAPRGRGSGRGGRGGHSSTRGGRSKHANGDTVEPAPQISYEDQGEIGQLKKKYGPQLITVKEMFPDWTEDDIVFALEESNGDMERTVERMTEGNVSQWGEVKKKSKDKLASKSKDAGIDSVDGFSRGSRSRGGDASRGGRSRGTERGRGRGRARDHTSSRVKPAEENPEATAEAWEAHNQTQIPIDVPSRPATTASEEPGWDVVNPADAIPPAIEPIQSSSKPDGTRTWASMFAQKPSPSPVVSAPRAAQKMQSSEALPVVSAVPESQLPTPFDEPPVEEADNALPSSASNTEPALEIAPSEDQLTESNLQQVPGNPQEPGTTTVVSNAGTNEIRTGSSAITPVPGSVTSQQPLRPGLGGFQTSALKATTPTPRSSSFVRRVKEQQEAVVMPGNHAVDRAAVQFGSLGLGNSSADFEMDDDREQPETREQPPQHSPVAPKASLPAISQHIQPEATKTTSNLTAALGSHPSATSDQQATQSSGQGAYSYSQFGYAHPGQMGDHTAAQKGYEAFGQQALQTATGSLNGYPSHSQTLNQPSQATHQPQAGNYSSAGNDYSSYYTSDPQRNAYNVYGSYGQAQGPQDSSQKSAANFNVTSASELPATVATSQAIHPGQTRFGTMDQNSGQSTPNPQNATQIQSQGQQAQQVSQGHGNQHAGYPYGASNPYYGNYYPNYMGQQHSYGRSDRPPFDDVRRYEEQYLSQTHHYGYGANQGAYGTSPYGGKYGQPHQGYGMPSQAWDTHAGSPANTGSYGQQPGAGRDSATAQGAYGRAGSTQPAEAQQQGATAFGGMADVFGRSGSAYSNQASHQQTQQGVDDTSRAFGDSSKAAGPSPVSGQNAARPSSAVNAQGQGSQTQSQQQNYGGYPAHGQQSHYGSNYGHQSTTQGHQSSGYGAYAGFGGNYYGNNSRGNWTLFEDEAYHIDYQHLLLGSPAGKATFFHQPSQTSKATLLYTLSEKNVLGALNPKDGSVVWRQQLGNSTGASQVPGFLRAVNQTNIIYTAVGDKVSSWDASDGRLVAEWQGYGNVKSLELHEGDPLVVFDAEGVSVLARLNSANAKMMWEVKDASGDIPVGLTTSSQHIYYVTMVPKLLKGYQIKVTQVEPFSAKPGQQIILDSQDEVSSIDSIVHLGSNSDYPIIAWTDKSLKTLKLNILGQKDITAVHVPKHDEPSLQRISIHASVGAKTPCHFLVAYHAKNTHWAKVYRINNIKNAIEKSYDIRKLDGPGAFSVSEVAGNVYFVRHSETDMFLLSSKSHDVLEQWSIKSSTNSLSASRSLVHEAIVEVAPRGSGKFAVRSMLTLDSGDTVLIRNGEHDWMRSESLAGVSAAAWADLPQALNLAKTLQSEIHANVISAYIHRLARSIKDLEHLPGWLQSIPQRTLRSFGLSSGAVSDQLLTDSFGFRKLVIVATQKGRVAALDAGSYGQVLWNVQAVRLEKDEIWNVKQILIRGDLAWVIADEASKSIFVTLTGEIKTDWPLDEIPQGSRLLPLTTSGTSVMASISQNGVPSFKTRKDGDAVVTLVTQGQDGSLTGWTSSGDQAIKTWEFIPLKGYRIAAISTRPEHDPVASIGKALGDRNVLYKFLSPNLLLIISLNNEESKASVSLLDSINGQILHSAKHSDIDVSGGVTATLAENWFVYILQSDPTVAGTEVVGRSKSSQLTIVELYESFIPNDRGPLGTASNVSSLHGASYSPHVESATYILSNTLQNLTTTTTKQGITPRSILAYVPSLAALVAVPIAALSPRRPVGREPTMAEREEGLFKYMAVVDINPTWILSHKRELLGIRGIISTPSDMESTSLVFSYGDLDVFGTRVAPIGTFDMLGKGFNKVQLILTVVALAIGTGVLAPMVSKFSHPKMDEKLRLDTGQEEADRRSVARIDLVECDLHHYN</sequence>
<reference evidence="28" key="1">
    <citation type="submission" date="2021-03" db="EMBL/GenBank/DDBJ databases">
        <authorList>
            <person name="Tagirdzhanova G."/>
        </authorList>
    </citation>
    <scope>NUCLEOTIDE SEQUENCE</scope>
</reference>
<feature type="domain" description="CUE" evidence="27">
    <location>
        <begin position="60"/>
        <end position="103"/>
    </location>
</feature>
<dbReference type="InterPro" id="IPR009060">
    <property type="entry name" value="UBA-like_sf"/>
</dbReference>
<feature type="compositionally biased region" description="Polar residues" evidence="25">
    <location>
        <begin position="624"/>
        <end position="639"/>
    </location>
</feature>
<dbReference type="InterPro" id="IPR015943">
    <property type="entry name" value="WD40/YVTN_repeat-like_dom_sf"/>
</dbReference>
<feature type="compositionally biased region" description="Low complexity" evidence="25">
    <location>
        <begin position="856"/>
        <end position="867"/>
    </location>
</feature>
<keyword evidence="16" id="KW-0256">Endoplasmic reticulum</keyword>
<evidence type="ECO:0000256" key="21">
    <source>
        <dbReference type="ARBA" id="ARBA00023136"/>
    </source>
</evidence>
<keyword evidence="14" id="KW-0227">DNA damage</keyword>
<evidence type="ECO:0000256" key="5">
    <source>
        <dbReference type="ARBA" id="ARBA00005491"/>
    </source>
</evidence>
<organism evidence="28 29">
    <name type="scientific">Gomphillus americanus</name>
    <dbReference type="NCBI Taxonomy" id="1940652"/>
    <lineage>
        <taxon>Eukaryota</taxon>
        <taxon>Fungi</taxon>
        <taxon>Dikarya</taxon>
        <taxon>Ascomycota</taxon>
        <taxon>Pezizomycotina</taxon>
        <taxon>Lecanoromycetes</taxon>
        <taxon>OSLEUM clade</taxon>
        <taxon>Ostropomycetidae</taxon>
        <taxon>Ostropales</taxon>
        <taxon>Graphidaceae</taxon>
        <taxon>Gomphilloideae</taxon>
        <taxon>Gomphillus</taxon>
    </lineage>
</organism>
<evidence type="ECO:0000256" key="26">
    <source>
        <dbReference type="SAM" id="Phobius"/>
    </source>
</evidence>
<dbReference type="SUPFAM" id="SSF46934">
    <property type="entry name" value="UBA-like"/>
    <property type="match status" value="1"/>
</dbReference>
<dbReference type="SUPFAM" id="SSF50998">
    <property type="entry name" value="Quinoprotein alcohol dehydrogenase-like"/>
    <property type="match status" value="1"/>
</dbReference>
<feature type="compositionally biased region" description="Basic and acidic residues" evidence="25">
    <location>
        <begin position="90"/>
        <end position="99"/>
    </location>
</feature>
<evidence type="ECO:0000256" key="24">
    <source>
        <dbReference type="ARBA" id="ARBA00023242"/>
    </source>
</evidence>
<dbReference type="PROSITE" id="PS51140">
    <property type="entry name" value="CUE"/>
    <property type="match status" value="1"/>
</dbReference>
<evidence type="ECO:0000256" key="19">
    <source>
        <dbReference type="ARBA" id="ARBA00022989"/>
    </source>
</evidence>
<evidence type="ECO:0000256" key="10">
    <source>
        <dbReference type="ARBA" id="ARBA00022454"/>
    </source>
</evidence>
<keyword evidence="22" id="KW-0325">Glycoprotein</keyword>
<feature type="compositionally biased region" description="Polar residues" evidence="25">
    <location>
        <begin position="841"/>
        <end position="855"/>
    </location>
</feature>
<keyword evidence="19 26" id="KW-1133">Transmembrane helix</keyword>
<feature type="region of interest" description="Disordered" evidence="25">
    <location>
        <begin position="735"/>
        <end position="791"/>
    </location>
</feature>
<feature type="compositionally biased region" description="Low complexity" evidence="25">
    <location>
        <begin position="640"/>
        <end position="668"/>
    </location>
</feature>
<feature type="compositionally biased region" description="Low complexity" evidence="25">
    <location>
        <begin position="478"/>
        <end position="501"/>
    </location>
</feature>
<keyword evidence="12 26" id="KW-0812">Transmembrane</keyword>
<evidence type="ECO:0000256" key="16">
    <source>
        <dbReference type="ARBA" id="ARBA00022824"/>
    </source>
</evidence>
<feature type="compositionally biased region" description="Polar residues" evidence="25">
    <location>
        <begin position="780"/>
        <end position="791"/>
    </location>
</feature>
<evidence type="ECO:0000256" key="3">
    <source>
        <dbReference type="ARBA" id="ARBA00004496"/>
    </source>
</evidence>
<evidence type="ECO:0000256" key="4">
    <source>
        <dbReference type="ARBA" id="ARBA00004574"/>
    </source>
</evidence>
<evidence type="ECO:0000256" key="7">
    <source>
        <dbReference type="ARBA" id="ARBA00011276"/>
    </source>
</evidence>
<comment type="subunit">
    <text evidence="7">Component of the ER membrane protein complex (EMC).</text>
</comment>
<comment type="similarity">
    <text evidence="6">Belongs to the EMC1 family.</text>
</comment>
<dbReference type="GO" id="GO:0000781">
    <property type="term" value="C:chromosome, telomeric region"/>
    <property type="evidence" value="ECO:0007669"/>
    <property type="project" value="UniProtKB-SubCell"/>
</dbReference>
<dbReference type="Pfam" id="PF02845">
    <property type="entry name" value="CUE"/>
    <property type="match status" value="1"/>
</dbReference>
<dbReference type="InterPro" id="IPR011678">
    <property type="entry name" value="EMC1_C"/>
</dbReference>
<evidence type="ECO:0000256" key="12">
    <source>
        <dbReference type="ARBA" id="ARBA00022692"/>
    </source>
</evidence>
<dbReference type="GO" id="GO:0003677">
    <property type="term" value="F:DNA binding"/>
    <property type="evidence" value="ECO:0007669"/>
    <property type="project" value="UniProtKB-KW"/>
</dbReference>
<dbReference type="Proteomes" id="UP000664169">
    <property type="component" value="Unassembled WGS sequence"/>
</dbReference>
<feature type="compositionally biased region" description="Basic and acidic residues" evidence="25">
    <location>
        <begin position="150"/>
        <end position="173"/>
    </location>
</feature>
<feature type="region of interest" description="Disordered" evidence="25">
    <location>
        <begin position="529"/>
        <end position="598"/>
    </location>
</feature>
<evidence type="ECO:0000256" key="25">
    <source>
        <dbReference type="SAM" id="MobiDB-lite"/>
    </source>
</evidence>
<dbReference type="PANTHER" id="PTHR21573">
    <property type="entry name" value="ER MEMBRANE PROTEIN COMPLEX SUBUNIT 1"/>
    <property type="match status" value="1"/>
</dbReference>
<accession>A0A8H3FBT9</accession>
<keyword evidence="23" id="KW-0234">DNA repair</keyword>
<evidence type="ECO:0000259" key="27">
    <source>
        <dbReference type="PROSITE" id="PS51140"/>
    </source>
</evidence>
<dbReference type="GO" id="GO:0034975">
    <property type="term" value="P:protein folding in endoplasmic reticulum"/>
    <property type="evidence" value="ECO:0007669"/>
    <property type="project" value="TreeGrafter"/>
</dbReference>
<feature type="transmembrane region" description="Helical" evidence="26">
    <location>
        <begin position="1834"/>
        <end position="1852"/>
    </location>
</feature>
<dbReference type="EMBL" id="CAJPDQ010000017">
    <property type="protein sequence ID" value="CAF9921498.1"/>
    <property type="molecule type" value="Genomic_DNA"/>
</dbReference>
<feature type="region of interest" description="Disordered" evidence="25">
    <location>
        <begin position="622"/>
        <end position="668"/>
    </location>
</feature>
<evidence type="ECO:0000256" key="17">
    <source>
        <dbReference type="ARBA" id="ARBA00022843"/>
    </source>
</evidence>
<keyword evidence="20" id="KW-0238">DNA-binding</keyword>
<dbReference type="InterPro" id="IPR003892">
    <property type="entry name" value="CUE"/>
</dbReference>
<evidence type="ECO:0000313" key="28">
    <source>
        <dbReference type="EMBL" id="CAF9921498.1"/>
    </source>
</evidence>
<feature type="region of interest" description="Disordered" evidence="25">
    <location>
        <begin position="1"/>
        <end position="54"/>
    </location>
</feature>
<evidence type="ECO:0000256" key="23">
    <source>
        <dbReference type="ARBA" id="ARBA00023204"/>
    </source>
</evidence>
<dbReference type="InterPro" id="IPR026895">
    <property type="entry name" value="EMC1"/>
</dbReference>
<feature type="compositionally biased region" description="Polar residues" evidence="25">
    <location>
        <begin position="584"/>
        <end position="598"/>
    </location>
</feature>
<evidence type="ECO:0000256" key="8">
    <source>
        <dbReference type="ARBA" id="ARBA00020536"/>
    </source>
</evidence>
<feature type="region of interest" description="Disordered" evidence="25">
    <location>
        <begin position="415"/>
        <end position="514"/>
    </location>
</feature>
<feature type="compositionally biased region" description="Polar residues" evidence="25">
    <location>
        <begin position="529"/>
        <end position="576"/>
    </location>
</feature>
<protein>
    <recommendedName>
        <fullName evidence="9">ER membrane protein complex subunit 1</fullName>
    </recommendedName>
    <alternativeName>
        <fullName evidence="8">RNA polymerase II degradation factor 1</fullName>
    </alternativeName>
</protein>
<dbReference type="Pfam" id="PF07774">
    <property type="entry name" value="EMC1_C"/>
    <property type="match status" value="1"/>
</dbReference>
<evidence type="ECO:0000256" key="18">
    <source>
        <dbReference type="ARBA" id="ARBA00022895"/>
    </source>
</evidence>
<dbReference type="GO" id="GO:0006281">
    <property type="term" value="P:DNA repair"/>
    <property type="evidence" value="ECO:0007669"/>
    <property type="project" value="UniProtKB-KW"/>
</dbReference>
<comment type="caution">
    <text evidence="28">The sequence shown here is derived from an EMBL/GenBank/DDBJ whole genome shotgun (WGS) entry which is preliminary data.</text>
</comment>
<dbReference type="InterPro" id="IPR058545">
    <property type="entry name" value="Beta-prop_EMC1_1st"/>
</dbReference>
<evidence type="ECO:0000256" key="14">
    <source>
        <dbReference type="ARBA" id="ARBA00022763"/>
    </source>
</evidence>
<keyword evidence="15" id="KW-0833">Ubl conjugation pathway</keyword>
<evidence type="ECO:0000256" key="1">
    <source>
        <dbReference type="ARBA" id="ARBA00004115"/>
    </source>
</evidence>
<keyword evidence="10" id="KW-0158">Chromosome</keyword>
<feature type="compositionally biased region" description="Polar residues" evidence="25">
    <location>
        <begin position="807"/>
        <end position="823"/>
    </location>
</feature>
<evidence type="ECO:0000256" key="11">
    <source>
        <dbReference type="ARBA" id="ARBA00022490"/>
    </source>
</evidence>
<dbReference type="PANTHER" id="PTHR21573:SF0">
    <property type="entry name" value="ER MEMBRANE PROTEIN COMPLEX SUBUNIT 1"/>
    <property type="match status" value="1"/>
</dbReference>